<feature type="region of interest" description="Disordered" evidence="2">
    <location>
        <begin position="1"/>
        <end position="39"/>
    </location>
</feature>
<gene>
    <name evidence="3" type="ORF">EJ05DRAFT_478398</name>
</gene>
<dbReference type="InterPro" id="IPR007612">
    <property type="entry name" value="LOR"/>
</dbReference>
<evidence type="ECO:0000313" key="3">
    <source>
        <dbReference type="EMBL" id="KAF2755383.1"/>
    </source>
</evidence>
<reference evidence="3" key="1">
    <citation type="journal article" date="2020" name="Stud. Mycol.">
        <title>101 Dothideomycetes genomes: a test case for predicting lifestyles and emergence of pathogens.</title>
        <authorList>
            <person name="Haridas S."/>
            <person name="Albert R."/>
            <person name="Binder M."/>
            <person name="Bloem J."/>
            <person name="Labutti K."/>
            <person name="Salamov A."/>
            <person name="Andreopoulos B."/>
            <person name="Baker S."/>
            <person name="Barry K."/>
            <person name="Bills G."/>
            <person name="Bluhm B."/>
            <person name="Cannon C."/>
            <person name="Castanera R."/>
            <person name="Culley D."/>
            <person name="Daum C."/>
            <person name="Ezra D."/>
            <person name="Gonzalez J."/>
            <person name="Henrissat B."/>
            <person name="Kuo A."/>
            <person name="Liang C."/>
            <person name="Lipzen A."/>
            <person name="Lutzoni F."/>
            <person name="Magnuson J."/>
            <person name="Mondo S."/>
            <person name="Nolan M."/>
            <person name="Ohm R."/>
            <person name="Pangilinan J."/>
            <person name="Park H.-J."/>
            <person name="Ramirez L."/>
            <person name="Alfaro M."/>
            <person name="Sun H."/>
            <person name="Tritt A."/>
            <person name="Yoshinaga Y."/>
            <person name="Zwiers L.-H."/>
            <person name="Turgeon B."/>
            <person name="Goodwin S."/>
            <person name="Spatafora J."/>
            <person name="Crous P."/>
            <person name="Grigoriev I."/>
        </authorList>
    </citation>
    <scope>NUCLEOTIDE SEQUENCE</scope>
    <source>
        <strain evidence="3">CBS 121739</strain>
    </source>
</reference>
<dbReference type="PANTHER" id="PTHR31087:SF161">
    <property type="entry name" value="TUBBY C 2 FAMILY PROTEIN"/>
    <property type="match status" value="1"/>
</dbReference>
<dbReference type="Gene3D" id="2.40.160.200">
    <property type="entry name" value="LURP1-related"/>
    <property type="match status" value="1"/>
</dbReference>
<evidence type="ECO:0000256" key="1">
    <source>
        <dbReference type="ARBA" id="ARBA00005437"/>
    </source>
</evidence>
<evidence type="ECO:0000256" key="2">
    <source>
        <dbReference type="SAM" id="MobiDB-lite"/>
    </source>
</evidence>
<evidence type="ECO:0000313" key="4">
    <source>
        <dbReference type="Proteomes" id="UP000799437"/>
    </source>
</evidence>
<dbReference type="AlphaFoldDB" id="A0A6A6VYM9"/>
<protein>
    <submittedName>
        <fullName evidence="3">DUF567-domain-containing protein</fullName>
    </submittedName>
</protein>
<dbReference type="Proteomes" id="UP000799437">
    <property type="component" value="Unassembled WGS sequence"/>
</dbReference>
<sequence length="252" mass="28240">MAAAAPAQHYPSQHAGVSEPGHASPQGYAPQHNHIPQDGYAQNMQQPYVPAHGVAPIFQPRQNTTRGTGIFQQCMAVQPTSLMIKERVMSLSSDNFEIYTVDGKMAFKVAGKYFSLSGRKELYDSNNKHLFTIRKRHLTIHTTFYLEDPAGKEILEAKSSFAMFGSKFTARFTSLDGRAVELKLKCNFFDTAQITDANNQNLPLAQINRIHFKKRDLFLGQQVYELIVYPGVDMSLMVAMCICLDEKKNEGS</sequence>
<dbReference type="Pfam" id="PF04525">
    <property type="entry name" value="LOR"/>
    <property type="match status" value="1"/>
</dbReference>
<dbReference type="EMBL" id="ML996577">
    <property type="protein sequence ID" value="KAF2755383.1"/>
    <property type="molecule type" value="Genomic_DNA"/>
</dbReference>
<dbReference type="PANTHER" id="PTHR31087">
    <property type="match status" value="1"/>
</dbReference>
<dbReference type="OrthoDB" id="97518at2759"/>
<dbReference type="RefSeq" id="XP_033597834.1">
    <property type="nucleotide sequence ID" value="XM_033744451.1"/>
</dbReference>
<keyword evidence="4" id="KW-1185">Reference proteome</keyword>
<name>A0A6A6VYM9_9PEZI</name>
<dbReference type="InterPro" id="IPR025659">
    <property type="entry name" value="Tubby-like_C"/>
</dbReference>
<accession>A0A6A6VYM9</accession>
<dbReference type="InterPro" id="IPR038595">
    <property type="entry name" value="LOR_sf"/>
</dbReference>
<comment type="similarity">
    <text evidence="1">Belongs to the LOR family.</text>
</comment>
<dbReference type="SUPFAM" id="SSF54518">
    <property type="entry name" value="Tubby C-terminal domain-like"/>
    <property type="match status" value="1"/>
</dbReference>
<dbReference type="GeneID" id="54485505"/>
<organism evidence="3 4">
    <name type="scientific">Pseudovirgaria hyperparasitica</name>
    <dbReference type="NCBI Taxonomy" id="470096"/>
    <lineage>
        <taxon>Eukaryota</taxon>
        <taxon>Fungi</taxon>
        <taxon>Dikarya</taxon>
        <taxon>Ascomycota</taxon>
        <taxon>Pezizomycotina</taxon>
        <taxon>Dothideomycetes</taxon>
        <taxon>Dothideomycetes incertae sedis</taxon>
        <taxon>Acrospermales</taxon>
        <taxon>Acrospermaceae</taxon>
        <taxon>Pseudovirgaria</taxon>
    </lineage>
</organism>
<proteinExistence type="inferred from homology"/>